<protein>
    <submittedName>
        <fullName evidence="2">Uncharacterized protein</fullName>
    </submittedName>
</protein>
<name>A0A7H4N2T6_9ENTR</name>
<accession>A0A7H4N2T6</accession>
<evidence type="ECO:0000313" key="2">
    <source>
        <dbReference type="EMBL" id="STV75994.1"/>
    </source>
</evidence>
<organism evidence="2 3">
    <name type="scientific">Klebsiella michiganensis</name>
    <dbReference type="NCBI Taxonomy" id="1134687"/>
    <lineage>
        <taxon>Bacteria</taxon>
        <taxon>Pseudomonadati</taxon>
        <taxon>Pseudomonadota</taxon>
        <taxon>Gammaproteobacteria</taxon>
        <taxon>Enterobacterales</taxon>
        <taxon>Enterobacteriaceae</taxon>
        <taxon>Klebsiella/Raoultella group</taxon>
        <taxon>Klebsiella</taxon>
    </lineage>
</organism>
<feature type="region of interest" description="Disordered" evidence="1">
    <location>
        <begin position="1"/>
        <end position="61"/>
    </location>
</feature>
<sequence length="61" mass="6914">MLEPHQGGNIAQQNNNDADRRIMKDRQEVAGQIIQEGQANTHKKENNVDNPAQKSRDEFKG</sequence>
<dbReference type="EMBL" id="UGMS01000001">
    <property type="protein sequence ID" value="STV75994.1"/>
    <property type="molecule type" value="Genomic_DNA"/>
</dbReference>
<proteinExistence type="predicted"/>
<dbReference type="AlphaFoldDB" id="A0A7H4N2T6"/>
<dbReference type="Proteomes" id="UP000254863">
    <property type="component" value="Unassembled WGS sequence"/>
</dbReference>
<comment type="caution">
    <text evidence="2">The sequence shown here is derived from an EMBL/GenBank/DDBJ whole genome shotgun (WGS) entry which is preliminary data.</text>
</comment>
<reference evidence="2 3" key="1">
    <citation type="submission" date="2018-06" db="EMBL/GenBank/DDBJ databases">
        <authorList>
            <consortium name="Pathogen Informatics"/>
            <person name="Doyle S."/>
        </authorList>
    </citation>
    <scope>NUCLEOTIDE SEQUENCE [LARGE SCALE GENOMIC DNA]</scope>
    <source>
        <strain evidence="2 3">NCTC11685</strain>
    </source>
</reference>
<evidence type="ECO:0000313" key="3">
    <source>
        <dbReference type="Proteomes" id="UP000254863"/>
    </source>
</evidence>
<feature type="compositionally biased region" description="Basic and acidic residues" evidence="1">
    <location>
        <begin position="17"/>
        <end position="28"/>
    </location>
</feature>
<gene>
    <name evidence="2" type="ORF">NCTC11685_01565</name>
</gene>
<evidence type="ECO:0000256" key="1">
    <source>
        <dbReference type="SAM" id="MobiDB-lite"/>
    </source>
</evidence>